<dbReference type="InterPro" id="IPR036551">
    <property type="entry name" value="Flavin_trans-like"/>
</dbReference>
<feature type="binding site" evidence="3">
    <location>
        <position position="293"/>
    </location>
    <ligand>
        <name>CTP</name>
        <dbReference type="ChEBI" id="CHEBI:37563"/>
    </ligand>
</feature>
<protein>
    <recommendedName>
        <fullName evidence="3">Coenzyme A biosynthesis bifunctional protein CoaBC</fullName>
    </recommendedName>
    <alternativeName>
        <fullName evidence="3">DNA/pantothenate metabolism flavoprotein</fullName>
    </alternativeName>
    <alternativeName>
        <fullName evidence="3">Phosphopantothenoylcysteine synthetase/decarboxylase</fullName>
        <shortName evidence="3">PPCS-PPCDC</shortName>
    </alternativeName>
    <domain>
        <recommendedName>
            <fullName evidence="3">Phosphopantothenoylcysteine decarboxylase</fullName>
            <shortName evidence="3">PPC decarboxylase</shortName>
            <shortName evidence="3">PPC-DC</shortName>
            <ecNumber evidence="3">4.1.1.36</ecNumber>
        </recommendedName>
        <alternativeName>
            <fullName evidence="3">CoaC</fullName>
        </alternativeName>
    </domain>
    <domain>
        <recommendedName>
            <fullName evidence="3">Phosphopantothenate--cysteine ligase</fullName>
            <ecNumber evidence="3">6.3.2.5</ecNumber>
        </recommendedName>
        <alternativeName>
            <fullName evidence="3">CoaB</fullName>
        </alternativeName>
        <alternativeName>
            <fullName evidence="3">Phosphopantothenoylcysteine synthetase</fullName>
            <shortName evidence="3">PPC synthetase</shortName>
            <shortName evidence="3">PPC-S</shortName>
        </alternativeName>
    </domain>
</protein>
<evidence type="ECO:0000259" key="4">
    <source>
        <dbReference type="Pfam" id="PF02441"/>
    </source>
</evidence>
<dbReference type="Proteomes" id="UP000240490">
    <property type="component" value="Unassembled WGS sequence"/>
</dbReference>
<organism evidence="6 7">
    <name type="scientific">Candidatus Marsarchaeota G2 archaeon ECH_B_SAG-M15</name>
    <dbReference type="NCBI Taxonomy" id="1978162"/>
    <lineage>
        <taxon>Archaea</taxon>
        <taxon>Candidatus Marsarchaeota</taxon>
        <taxon>Candidatus Marsarchaeota group 2</taxon>
    </lineage>
</organism>
<keyword evidence="2 3" id="KW-0456">Lyase</keyword>
<feature type="binding site" evidence="3">
    <location>
        <position position="303"/>
    </location>
    <ligand>
        <name>CTP</name>
        <dbReference type="ChEBI" id="CHEBI:37563"/>
    </ligand>
</feature>
<dbReference type="GO" id="GO:0015941">
    <property type="term" value="P:pantothenate catabolic process"/>
    <property type="evidence" value="ECO:0007669"/>
    <property type="project" value="InterPro"/>
</dbReference>
<dbReference type="Pfam" id="PF04127">
    <property type="entry name" value="DFP"/>
    <property type="match status" value="1"/>
</dbReference>
<dbReference type="EC" id="4.1.1.36" evidence="3"/>
<comment type="function">
    <text evidence="3">Catalyzes two sequential steps in the biosynthesis of coenzyme A. In the first step cysteine is conjugated to 4'-phosphopantothenate to form 4-phosphopantothenoylcysteine. In the second step the latter compound is decarboxylated to form 4'-phosphopantotheine.</text>
</comment>
<dbReference type="UniPathway" id="UPA00241"/>
<dbReference type="AlphaFoldDB" id="A0A2R6AU72"/>
<reference evidence="6 7" key="1">
    <citation type="submission" date="2017-04" db="EMBL/GenBank/DDBJ databases">
        <title>Novel microbial lineages endemic to geothermal iron-oxide mats fill important gaps in the evolutionary history of Archaea.</title>
        <authorList>
            <person name="Jay Z.J."/>
            <person name="Beam J.P."/>
            <person name="Dlakic M."/>
            <person name="Rusch D.B."/>
            <person name="Kozubal M.A."/>
            <person name="Inskeep W.P."/>
        </authorList>
    </citation>
    <scope>NUCLEOTIDE SEQUENCE [LARGE SCALE GENOMIC DNA]</scope>
    <source>
        <strain evidence="6">ECH_B_SAG-M15</strain>
    </source>
</reference>
<feature type="domain" description="Flavoprotein" evidence="4">
    <location>
        <begin position="24"/>
        <end position="169"/>
    </location>
</feature>
<evidence type="ECO:0000313" key="6">
    <source>
        <dbReference type="EMBL" id="PSN89925.1"/>
    </source>
</evidence>
<dbReference type="GO" id="GO:0071513">
    <property type="term" value="C:phosphopantothenoylcysteine decarboxylase complex"/>
    <property type="evidence" value="ECO:0007669"/>
    <property type="project" value="TreeGrafter"/>
</dbReference>
<dbReference type="InterPro" id="IPR005252">
    <property type="entry name" value="CoaBC"/>
</dbReference>
<name>A0A2R6AU72_9ARCH</name>
<feature type="region of interest" description="Phosphopantothenoylcysteine decarboxylase" evidence="3">
    <location>
        <begin position="1"/>
        <end position="202"/>
    </location>
</feature>
<evidence type="ECO:0000256" key="3">
    <source>
        <dbReference type="HAMAP-Rule" id="MF_02225"/>
    </source>
</evidence>
<dbReference type="GO" id="GO:0004633">
    <property type="term" value="F:phosphopantothenoylcysteine decarboxylase activity"/>
    <property type="evidence" value="ECO:0007669"/>
    <property type="project" value="UniProtKB-UniRule"/>
</dbReference>
<evidence type="ECO:0000256" key="2">
    <source>
        <dbReference type="ARBA" id="ARBA00023239"/>
    </source>
</evidence>
<proteinExistence type="inferred from homology"/>
<keyword evidence="3" id="KW-0436">Ligase</keyword>
<keyword evidence="1 3" id="KW-0210">Decarboxylase</keyword>
<feature type="binding site" evidence="3">
    <location>
        <position position="338"/>
    </location>
    <ligand>
        <name>CTP</name>
        <dbReference type="ChEBI" id="CHEBI:37563"/>
    </ligand>
</feature>
<dbReference type="HAMAP" id="MF_02225">
    <property type="entry name" value="CoaBC"/>
    <property type="match status" value="1"/>
</dbReference>
<comment type="caution">
    <text evidence="3">Lacks conserved residue(s) required for the propagation of feature annotation.</text>
</comment>
<keyword evidence="3" id="KW-0288">FMN</keyword>
<comment type="catalytic activity">
    <reaction evidence="3">
        <text>N-[(R)-4-phosphopantothenoyl]-L-cysteine + H(+) = (R)-4'-phosphopantetheine + CO2</text>
        <dbReference type="Rhea" id="RHEA:16793"/>
        <dbReference type="ChEBI" id="CHEBI:15378"/>
        <dbReference type="ChEBI" id="CHEBI:16526"/>
        <dbReference type="ChEBI" id="CHEBI:59458"/>
        <dbReference type="ChEBI" id="CHEBI:61723"/>
        <dbReference type="EC" id="4.1.1.36"/>
    </reaction>
</comment>
<dbReference type="InterPro" id="IPR003382">
    <property type="entry name" value="Flavoprotein"/>
</dbReference>
<feature type="region of interest" description="Phosphopantothenate--cysteine ligase" evidence="3">
    <location>
        <begin position="203"/>
        <end position="434"/>
    </location>
</feature>
<dbReference type="GO" id="GO:0010181">
    <property type="term" value="F:FMN binding"/>
    <property type="evidence" value="ECO:0007669"/>
    <property type="project" value="UniProtKB-UniRule"/>
</dbReference>
<evidence type="ECO:0000256" key="1">
    <source>
        <dbReference type="ARBA" id="ARBA00022793"/>
    </source>
</evidence>
<comment type="caution">
    <text evidence="6">The sequence shown here is derived from an EMBL/GenBank/DDBJ whole genome shotgun (WGS) entry which is preliminary data.</text>
</comment>
<comment type="similarity">
    <text evidence="3">In the N-terminal section; belongs to the HFCD (homo-oligomeric flavin containing Cys decarboxylase) superfamily.</text>
</comment>
<accession>A0A2R6AU72</accession>
<dbReference type="SUPFAM" id="SSF52507">
    <property type="entry name" value="Homo-oligomeric flavin-containing Cys decarboxylases, HFCD"/>
    <property type="match status" value="1"/>
</dbReference>
<dbReference type="InterPro" id="IPR035929">
    <property type="entry name" value="CoaB-like_sf"/>
</dbReference>
<keyword evidence="3" id="KW-0479">Metal-binding</keyword>
<dbReference type="Gene3D" id="3.40.50.10300">
    <property type="entry name" value="CoaB-like"/>
    <property type="match status" value="1"/>
</dbReference>
<dbReference type="SUPFAM" id="SSF102645">
    <property type="entry name" value="CoaB-like"/>
    <property type="match status" value="1"/>
</dbReference>
<gene>
    <name evidence="3" type="primary">coaBC</name>
    <name evidence="6" type="ORF">B9Q08_05900</name>
</gene>
<comment type="catalytic activity">
    <reaction evidence="3">
        <text>(R)-4'-phosphopantothenate + L-cysteine + CTP = N-[(R)-4-phosphopantothenoyl]-L-cysteine + CMP + diphosphate + H(+)</text>
        <dbReference type="Rhea" id="RHEA:19397"/>
        <dbReference type="ChEBI" id="CHEBI:10986"/>
        <dbReference type="ChEBI" id="CHEBI:15378"/>
        <dbReference type="ChEBI" id="CHEBI:33019"/>
        <dbReference type="ChEBI" id="CHEBI:35235"/>
        <dbReference type="ChEBI" id="CHEBI:37563"/>
        <dbReference type="ChEBI" id="CHEBI:59458"/>
        <dbReference type="ChEBI" id="CHEBI:60377"/>
        <dbReference type="EC" id="6.3.2.5"/>
    </reaction>
</comment>
<dbReference type="PANTHER" id="PTHR14359:SF6">
    <property type="entry name" value="PHOSPHOPANTOTHENOYLCYSTEINE DECARBOXYLASE"/>
    <property type="match status" value="1"/>
</dbReference>
<feature type="domain" description="DNA/pantothenate metabolism flavoprotein C-terminal" evidence="5">
    <location>
        <begin position="198"/>
        <end position="414"/>
    </location>
</feature>
<dbReference type="InterPro" id="IPR007085">
    <property type="entry name" value="DNA/pantothenate-metab_flavo_C"/>
</dbReference>
<comment type="pathway">
    <text evidence="3">Cofactor biosynthesis; coenzyme A biosynthesis.</text>
</comment>
<keyword evidence="3" id="KW-0511">Multifunctional enzyme</keyword>
<dbReference type="EC" id="6.3.2.5" evidence="3"/>
<dbReference type="GO" id="GO:0004632">
    <property type="term" value="F:phosphopantothenate--cysteine ligase activity"/>
    <property type="evidence" value="ECO:0007669"/>
    <property type="project" value="UniProtKB-UniRule"/>
</dbReference>
<sequence length="434" mass="46714">MIQLKTDYLKDITSTMGSELSGRRVALCITGSVSAYKSVDIARLLMRHGAEVVPVVSKAALKIVTPDLLLWATGNQPITQLTGAVEHVGLAGRGSMKVDIVVVAPCTANTISKIASGVDDTPVTSVVSVALGSGVPIVVVPAMHEPMYNNPFIRENLERLRRVDVKIVEPSVEEGKAKLASGEAVLYKVVSIIGSGRLRGLRLLVTAGPTREHIDPIRVITNPSSGKMGYSIASKAKLMGAEVSLVSGPTQLSPPPVDEIRRVETTREMLSAVSGLMSEKRYDIAIFAAAPSDYAPIRPAEHKISTRELEELELKLKATPKIIAEIRKMFPSTVIVGFKAEYALSREQLIDAAKNFKRETQLDVVVANDAAQPGTAFEGDTNQGYIVGAGDEVLEIKKTTKQLFAEQLLTYIADRLSDLRENGAGVENSKTSPY</sequence>
<keyword evidence="3" id="KW-0285">Flavoprotein</keyword>
<evidence type="ECO:0000259" key="5">
    <source>
        <dbReference type="Pfam" id="PF04127"/>
    </source>
</evidence>
<comment type="cofactor">
    <cofactor evidence="3">
        <name>FMN</name>
        <dbReference type="ChEBI" id="CHEBI:58210"/>
    </cofactor>
    <text evidence="3">Binds 1 FMN per subunit.</text>
</comment>
<evidence type="ECO:0000313" key="7">
    <source>
        <dbReference type="Proteomes" id="UP000240490"/>
    </source>
</evidence>
<comment type="cofactor">
    <cofactor evidence="3">
        <name>Mg(2+)</name>
        <dbReference type="ChEBI" id="CHEBI:18420"/>
    </cofactor>
</comment>
<dbReference type="GO" id="GO:0046872">
    <property type="term" value="F:metal ion binding"/>
    <property type="evidence" value="ECO:0007669"/>
    <property type="project" value="UniProtKB-KW"/>
</dbReference>
<comment type="similarity">
    <text evidence="3">In the C-terminal section; belongs to the PPC synthetase family.</text>
</comment>
<dbReference type="NCBIfam" id="TIGR00521">
    <property type="entry name" value="coaBC_dfp"/>
    <property type="match status" value="1"/>
</dbReference>
<dbReference type="GO" id="GO:0015937">
    <property type="term" value="P:coenzyme A biosynthetic process"/>
    <property type="evidence" value="ECO:0007669"/>
    <property type="project" value="UniProtKB-UniRule"/>
</dbReference>
<dbReference type="Pfam" id="PF02441">
    <property type="entry name" value="Flavoprotein"/>
    <property type="match status" value="1"/>
</dbReference>
<dbReference type="Gene3D" id="3.40.50.1950">
    <property type="entry name" value="Flavin prenyltransferase-like"/>
    <property type="match status" value="1"/>
</dbReference>
<dbReference type="PANTHER" id="PTHR14359">
    <property type="entry name" value="HOMO-OLIGOMERIC FLAVIN CONTAINING CYS DECARBOXYLASE FAMILY"/>
    <property type="match status" value="1"/>
</dbReference>
<keyword evidence="3" id="KW-0460">Magnesium</keyword>
<dbReference type="EMBL" id="NEXJ01000103">
    <property type="protein sequence ID" value="PSN89925.1"/>
    <property type="molecule type" value="Genomic_DNA"/>
</dbReference>